<dbReference type="EMBL" id="JARQZJ010000071">
    <property type="protein sequence ID" value="KAK9881952.1"/>
    <property type="molecule type" value="Genomic_DNA"/>
</dbReference>
<gene>
    <name evidence="1" type="ORF">WA026_018145</name>
</gene>
<proteinExistence type="predicted"/>
<comment type="caution">
    <text evidence="1">The sequence shown here is derived from an EMBL/GenBank/DDBJ whole genome shotgun (WGS) entry which is preliminary data.</text>
</comment>
<keyword evidence="2" id="KW-1185">Reference proteome</keyword>
<sequence>MQNSKKNGIHNNVNIREIKNRLEILDIIFKVTKSDKVLEEYKRCKKELIDYIKKTKREFNEALINNSENKTKKETVKKKIITPNNGNAETFNNYFSSVAQQMSGNVAGNKAEALKLLKQINTKK</sequence>
<evidence type="ECO:0000313" key="1">
    <source>
        <dbReference type="EMBL" id="KAK9881952.1"/>
    </source>
</evidence>
<name>A0AAW1UE80_9CUCU</name>
<organism evidence="1 2">
    <name type="scientific">Henosepilachna vigintioctopunctata</name>
    <dbReference type="NCBI Taxonomy" id="420089"/>
    <lineage>
        <taxon>Eukaryota</taxon>
        <taxon>Metazoa</taxon>
        <taxon>Ecdysozoa</taxon>
        <taxon>Arthropoda</taxon>
        <taxon>Hexapoda</taxon>
        <taxon>Insecta</taxon>
        <taxon>Pterygota</taxon>
        <taxon>Neoptera</taxon>
        <taxon>Endopterygota</taxon>
        <taxon>Coleoptera</taxon>
        <taxon>Polyphaga</taxon>
        <taxon>Cucujiformia</taxon>
        <taxon>Coccinelloidea</taxon>
        <taxon>Coccinellidae</taxon>
        <taxon>Epilachninae</taxon>
        <taxon>Epilachnini</taxon>
        <taxon>Henosepilachna</taxon>
    </lineage>
</organism>
<protein>
    <submittedName>
        <fullName evidence="1">Uncharacterized protein</fullName>
    </submittedName>
</protein>
<dbReference type="AlphaFoldDB" id="A0AAW1UE80"/>
<evidence type="ECO:0000313" key="2">
    <source>
        <dbReference type="Proteomes" id="UP001431783"/>
    </source>
</evidence>
<accession>A0AAW1UE80</accession>
<reference evidence="1 2" key="1">
    <citation type="submission" date="2023-03" db="EMBL/GenBank/DDBJ databases">
        <title>Genome insight into feeding habits of ladybird beetles.</title>
        <authorList>
            <person name="Li H.-S."/>
            <person name="Huang Y.-H."/>
            <person name="Pang H."/>
        </authorList>
    </citation>
    <scope>NUCLEOTIDE SEQUENCE [LARGE SCALE GENOMIC DNA]</scope>
    <source>
        <strain evidence="1">SYSU_2023b</strain>
        <tissue evidence="1">Whole body</tissue>
    </source>
</reference>
<dbReference type="Proteomes" id="UP001431783">
    <property type="component" value="Unassembled WGS sequence"/>
</dbReference>
<feature type="non-terminal residue" evidence="1">
    <location>
        <position position="124"/>
    </location>
</feature>